<proteinExistence type="inferred from homology"/>
<dbReference type="InterPro" id="IPR004635">
    <property type="entry name" value="Pept_S49_SppA"/>
</dbReference>
<name>A0A644VBK3_9ZZZZ</name>
<dbReference type="InterPro" id="IPR047217">
    <property type="entry name" value="S49_SppA_67K_type_N"/>
</dbReference>
<evidence type="ECO:0000259" key="8">
    <source>
        <dbReference type="Pfam" id="PF01343"/>
    </source>
</evidence>
<evidence type="ECO:0000256" key="5">
    <source>
        <dbReference type="ARBA" id="ARBA00022825"/>
    </source>
</evidence>
<evidence type="ECO:0000256" key="3">
    <source>
        <dbReference type="ARBA" id="ARBA00022670"/>
    </source>
</evidence>
<gene>
    <name evidence="9" type="primary">sppA_5</name>
    <name evidence="9" type="ORF">SDC9_34740</name>
</gene>
<organism evidence="9">
    <name type="scientific">bioreactor metagenome</name>
    <dbReference type="NCBI Taxonomy" id="1076179"/>
    <lineage>
        <taxon>unclassified sequences</taxon>
        <taxon>metagenomes</taxon>
        <taxon>ecological metagenomes</taxon>
    </lineage>
</organism>
<keyword evidence="5" id="KW-0720">Serine protease</keyword>
<comment type="caution">
    <text evidence="9">The sequence shown here is derived from an EMBL/GenBank/DDBJ whole genome shotgun (WGS) entry which is preliminary data.</text>
</comment>
<sequence length="588" mass="64223">MKNFLKIVAATLIGSLIAMLAGFFLFMGFISSLASFTESKTPVVPSSAVMALNFSPAITEQSVEDPFSSLNPFSSETSKSSGILEFVQTIDRAASDPRIKFIYMNVNQVNAGISYIEEIREALIRFRESGKPVIAYADNYSQGAYYLASVADKVYLNPAGTATLTGLSMSPLFFKDLLDKTGVEVQLIRHGKFKAAAEQFISNKMSEENKEQLQAYISSVWNGWTQAISESRGIPAEKIDLLADNLELANAKDVLDAGLVDELLYKDQLTKNLVNLFGVEEEKDLKIISSSAYSKASKKTDFKQKNKVAVLYANGDIIMGKSDENIASDTFQELISKINKDSTIKAVVLRVNSPGGSAQSSDIIERELALLRENKPVVVSMGDYAASGGYWIASNADKIFTGNSTLTGSIGVFSMVINAQKAMNKHLHIYSNSVNTNKHSDIMSGYRPLNNEEIEFIRGGVEEIYSDFIELVSKGRAISIEGVDSVGQGRIWSGADALKIGLADEKGGLVDAINSAAAMAGIENWRLVEYPVIKSQMDKLLETFSEMESSAKVISSPELLIEKAYKSLKRESGVKNFARLPFNVEIAL</sequence>
<dbReference type="EC" id="3.4.21.-" evidence="9"/>
<keyword evidence="7" id="KW-0812">Transmembrane</keyword>
<reference evidence="9" key="1">
    <citation type="submission" date="2019-08" db="EMBL/GenBank/DDBJ databases">
        <authorList>
            <person name="Kucharzyk K."/>
            <person name="Murdoch R.W."/>
            <person name="Higgins S."/>
            <person name="Loffler F."/>
        </authorList>
    </citation>
    <scope>NUCLEOTIDE SEQUENCE</scope>
</reference>
<dbReference type="Pfam" id="PF01343">
    <property type="entry name" value="Peptidase_S49"/>
    <property type="match status" value="2"/>
</dbReference>
<dbReference type="CDD" id="cd07018">
    <property type="entry name" value="S49_SppA_67K_type"/>
    <property type="match status" value="1"/>
</dbReference>
<dbReference type="InterPro" id="IPR047272">
    <property type="entry name" value="S49_SppA_C"/>
</dbReference>
<dbReference type="EMBL" id="VSSQ01000263">
    <property type="protein sequence ID" value="MPL88714.1"/>
    <property type="molecule type" value="Genomic_DNA"/>
</dbReference>
<keyword evidence="4 9" id="KW-0378">Hydrolase</keyword>
<evidence type="ECO:0000256" key="4">
    <source>
        <dbReference type="ARBA" id="ARBA00022801"/>
    </source>
</evidence>
<keyword evidence="6 7" id="KW-0472">Membrane</keyword>
<accession>A0A644VBK3</accession>
<dbReference type="InterPro" id="IPR004634">
    <property type="entry name" value="Pept_S49_pIV"/>
</dbReference>
<evidence type="ECO:0000256" key="2">
    <source>
        <dbReference type="ARBA" id="ARBA00008683"/>
    </source>
</evidence>
<dbReference type="PANTHER" id="PTHR33209:SF1">
    <property type="entry name" value="PEPTIDASE S49 DOMAIN-CONTAINING PROTEIN"/>
    <property type="match status" value="1"/>
</dbReference>
<evidence type="ECO:0000256" key="7">
    <source>
        <dbReference type="SAM" id="Phobius"/>
    </source>
</evidence>
<comment type="subcellular location">
    <subcellularLocation>
        <location evidence="1">Membrane</location>
    </subcellularLocation>
</comment>
<dbReference type="PIRSF" id="PIRSF001217">
    <property type="entry name" value="Protease_4_SppA"/>
    <property type="match status" value="1"/>
</dbReference>
<dbReference type="InterPro" id="IPR029045">
    <property type="entry name" value="ClpP/crotonase-like_dom_sf"/>
</dbReference>
<dbReference type="GO" id="GO:0006465">
    <property type="term" value="P:signal peptide processing"/>
    <property type="evidence" value="ECO:0007669"/>
    <property type="project" value="InterPro"/>
</dbReference>
<feature type="domain" description="Peptidase S49" evidence="8">
    <location>
        <begin position="371"/>
        <end position="522"/>
    </location>
</feature>
<dbReference type="GO" id="GO:0016020">
    <property type="term" value="C:membrane"/>
    <property type="evidence" value="ECO:0007669"/>
    <property type="project" value="UniProtKB-SubCell"/>
</dbReference>
<dbReference type="PANTHER" id="PTHR33209">
    <property type="entry name" value="PROTEASE 4"/>
    <property type="match status" value="1"/>
</dbReference>
<dbReference type="AlphaFoldDB" id="A0A644VBK3"/>
<feature type="domain" description="Peptidase S49" evidence="8">
    <location>
        <begin position="126"/>
        <end position="277"/>
    </location>
</feature>
<feature type="transmembrane region" description="Helical" evidence="7">
    <location>
        <begin position="7"/>
        <end position="30"/>
    </location>
</feature>
<evidence type="ECO:0000256" key="6">
    <source>
        <dbReference type="ARBA" id="ARBA00023136"/>
    </source>
</evidence>
<evidence type="ECO:0000256" key="1">
    <source>
        <dbReference type="ARBA" id="ARBA00004370"/>
    </source>
</evidence>
<protein>
    <submittedName>
        <fullName evidence="9">Protease 4</fullName>
        <ecNumber evidence="9">3.4.21.-</ecNumber>
    </submittedName>
</protein>
<dbReference type="NCBIfam" id="TIGR00706">
    <property type="entry name" value="SppA_dom"/>
    <property type="match status" value="1"/>
</dbReference>
<dbReference type="NCBIfam" id="TIGR00705">
    <property type="entry name" value="SppA_67K"/>
    <property type="match status" value="1"/>
</dbReference>
<comment type="similarity">
    <text evidence="2">Belongs to the peptidase S49 family.</text>
</comment>
<keyword evidence="7" id="KW-1133">Transmembrane helix</keyword>
<dbReference type="CDD" id="cd07023">
    <property type="entry name" value="S49_Sppa_N_C"/>
    <property type="match status" value="1"/>
</dbReference>
<keyword evidence="3 9" id="KW-0645">Protease</keyword>
<dbReference type="InterPro" id="IPR002142">
    <property type="entry name" value="Peptidase_S49"/>
</dbReference>
<dbReference type="Gene3D" id="3.90.226.10">
    <property type="entry name" value="2-enoyl-CoA Hydratase, Chain A, domain 1"/>
    <property type="match status" value="3"/>
</dbReference>
<dbReference type="GO" id="GO:0008236">
    <property type="term" value="F:serine-type peptidase activity"/>
    <property type="evidence" value="ECO:0007669"/>
    <property type="project" value="UniProtKB-KW"/>
</dbReference>
<dbReference type="Gene3D" id="6.20.330.10">
    <property type="match status" value="1"/>
</dbReference>
<dbReference type="SUPFAM" id="SSF52096">
    <property type="entry name" value="ClpP/crotonase"/>
    <property type="match status" value="2"/>
</dbReference>
<evidence type="ECO:0000313" key="9">
    <source>
        <dbReference type="EMBL" id="MPL88714.1"/>
    </source>
</evidence>